<dbReference type="KEGG" id="gcr:GcLGCM259_2231"/>
<dbReference type="Proteomes" id="UP000307000">
    <property type="component" value="Chromosome"/>
</dbReference>
<dbReference type="Pfam" id="PF00482">
    <property type="entry name" value="T2SSF"/>
    <property type="match status" value="1"/>
</dbReference>
<keyword evidence="4 6" id="KW-1133">Transmembrane helix</keyword>
<keyword evidence="9" id="KW-1185">Reference proteome</keyword>
<sequence>MTLLSVFGLLLLVAAAALWRSPTRRRQQCGGPNANLGRRPLLRNATSFHSGDTLHRRFWPGQRIGPGRGAAVDAHAESSVRVVRELAGLLRSGKQLDAAMQLLLRIEAGETNPAAQALSALYVQRQTRWTQPPGAVAGLDGEAGHLLRRLHWCFEICEQSGAPLAEVLERLAEDLEAAQDARRTLDVALAGPRATTRLLTWLPLLGLLSGALFGIDVFTVLAESALARVAVLLGLGLWAANRLWCRLLLTRSTREAVQG</sequence>
<evidence type="ECO:0000313" key="8">
    <source>
        <dbReference type="EMBL" id="QCY47940.1"/>
    </source>
</evidence>
<keyword evidence="3 6" id="KW-0812">Transmembrane</keyword>
<evidence type="ECO:0000256" key="4">
    <source>
        <dbReference type="ARBA" id="ARBA00022989"/>
    </source>
</evidence>
<dbReference type="InterPro" id="IPR018076">
    <property type="entry name" value="T2SS_GspF_dom"/>
</dbReference>
<reference evidence="8 9" key="1">
    <citation type="submission" date="2018-12" db="EMBL/GenBank/DDBJ databases">
        <title>Complete Genome Sequence of Glutamicibacter creatinolyticus strain LGCM259,isolated from an abscess of a 12-year-old mare in Italy.</title>
        <authorList>
            <person name="Santos R.G."/>
            <person name="Silva A.L."/>
            <person name="Seyffert N."/>
            <person name="Castro T.L.P."/>
            <person name="Attili A.R."/>
            <person name="Rifici C."/>
            <person name="Mazzullo G."/>
            <person name="Brenig B."/>
            <person name="Venanzi F."/>
            <person name="Azevedo V."/>
        </authorList>
    </citation>
    <scope>NUCLEOTIDE SEQUENCE [LARGE SCALE GENOMIC DNA]</scope>
    <source>
        <strain evidence="8 9">LGCM 259</strain>
    </source>
</reference>
<accession>A0A5B7WXG0</accession>
<organism evidence="8 9">
    <name type="scientific">Glutamicibacter creatinolyticus</name>
    <dbReference type="NCBI Taxonomy" id="162496"/>
    <lineage>
        <taxon>Bacteria</taxon>
        <taxon>Bacillati</taxon>
        <taxon>Actinomycetota</taxon>
        <taxon>Actinomycetes</taxon>
        <taxon>Micrococcales</taxon>
        <taxon>Micrococcaceae</taxon>
        <taxon>Glutamicibacter</taxon>
    </lineage>
</organism>
<dbReference type="AlphaFoldDB" id="A0A5B7WXG0"/>
<keyword evidence="2" id="KW-1003">Cell membrane</keyword>
<evidence type="ECO:0000256" key="5">
    <source>
        <dbReference type="ARBA" id="ARBA00023136"/>
    </source>
</evidence>
<keyword evidence="5 6" id="KW-0472">Membrane</keyword>
<gene>
    <name evidence="8" type="ORF">GcLGCM259_2231</name>
</gene>
<proteinExistence type="predicted"/>
<dbReference type="EMBL" id="CP034412">
    <property type="protein sequence ID" value="QCY47940.1"/>
    <property type="molecule type" value="Genomic_DNA"/>
</dbReference>
<name>A0A5B7WXG0_9MICC</name>
<dbReference type="RefSeq" id="WP_175419410.1">
    <property type="nucleotide sequence ID" value="NZ_CP034412.1"/>
</dbReference>
<evidence type="ECO:0000259" key="7">
    <source>
        <dbReference type="Pfam" id="PF00482"/>
    </source>
</evidence>
<evidence type="ECO:0000256" key="1">
    <source>
        <dbReference type="ARBA" id="ARBA00004651"/>
    </source>
</evidence>
<feature type="transmembrane region" description="Helical" evidence="6">
    <location>
        <begin position="225"/>
        <end position="244"/>
    </location>
</feature>
<evidence type="ECO:0000256" key="6">
    <source>
        <dbReference type="SAM" id="Phobius"/>
    </source>
</evidence>
<evidence type="ECO:0000256" key="2">
    <source>
        <dbReference type="ARBA" id="ARBA00022475"/>
    </source>
</evidence>
<comment type="subcellular location">
    <subcellularLocation>
        <location evidence="1">Cell membrane</location>
        <topology evidence="1">Multi-pass membrane protein</topology>
    </subcellularLocation>
</comment>
<dbReference type="GO" id="GO:0005886">
    <property type="term" value="C:plasma membrane"/>
    <property type="evidence" value="ECO:0007669"/>
    <property type="project" value="UniProtKB-SubCell"/>
</dbReference>
<evidence type="ECO:0000313" key="9">
    <source>
        <dbReference type="Proteomes" id="UP000307000"/>
    </source>
</evidence>
<evidence type="ECO:0000256" key="3">
    <source>
        <dbReference type="ARBA" id="ARBA00022692"/>
    </source>
</evidence>
<feature type="transmembrane region" description="Helical" evidence="6">
    <location>
        <begin position="198"/>
        <end position="218"/>
    </location>
</feature>
<protein>
    <recommendedName>
        <fullName evidence="7">Type II secretion system protein GspF domain-containing protein</fullName>
    </recommendedName>
</protein>
<feature type="domain" description="Type II secretion system protein GspF" evidence="7">
    <location>
        <begin position="83"/>
        <end position="205"/>
    </location>
</feature>